<comment type="similarity">
    <text evidence="1">Belongs to the UPF0352 family.</text>
</comment>
<evidence type="ECO:0000313" key="2">
    <source>
        <dbReference type="EMBL" id="RUO22455.1"/>
    </source>
</evidence>
<dbReference type="HAMAP" id="MF_00816">
    <property type="entry name" value="UPF0352"/>
    <property type="match status" value="1"/>
</dbReference>
<organism evidence="2 3">
    <name type="scientific">Aliidiomarina iranensis</name>
    <dbReference type="NCBI Taxonomy" id="1434071"/>
    <lineage>
        <taxon>Bacteria</taxon>
        <taxon>Pseudomonadati</taxon>
        <taxon>Pseudomonadota</taxon>
        <taxon>Gammaproteobacteria</taxon>
        <taxon>Alteromonadales</taxon>
        <taxon>Idiomarinaceae</taxon>
        <taxon>Aliidiomarina</taxon>
    </lineage>
</organism>
<keyword evidence="3" id="KW-1185">Reference proteome</keyword>
<dbReference type="SUPFAM" id="SSF158651">
    <property type="entry name" value="YejL-like"/>
    <property type="match status" value="1"/>
</dbReference>
<reference evidence="3" key="1">
    <citation type="journal article" date="2018" name="Front. Microbiol.">
        <title>Genome-Based Analysis Reveals the Taxonomy and Diversity of the Family Idiomarinaceae.</title>
        <authorList>
            <person name="Liu Y."/>
            <person name="Lai Q."/>
            <person name="Shao Z."/>
        </authorList>
    </citation>
    <scope>NUCLEOTIDE SEQUENCE [LARGE SCALE GENOMIC DNA]</scope>
    <source>
        <strain evidence="3">GBPy7</strain>
    </source>
</reference>
<dbReference type="Gene3D" id="1.10.3390.10">
    <property type="entry name" value="YejL-like"/>
    <property type="match status" value="1"/>
</dbReference>
<comment type="caution">
    <text evidence="2">The sequence shown here is derived from an EMBL/GenBank/DDBJ whole genome shotgun (WGS) entry which is preliminary data.</text>
</comment>
<dbReference type="PIRSF" id="PIRSF006188">
    <property type="entry name" value="UCP006188"/>
    <property type="match status" value="1"/>
</dbReference>
<proteinExistence type="inferred from homology"/>
<sequence>MPIVSKYDQERQDQLIDSILDIFANDKAPNDLALMTLGNVVTHILQEHVPAEKRQAIAKQFGQILLQSVAKEQ</sequence>
<gene>
    <name evidence="2" type="ORF">CWE08_04565</name>
</gene>
<dbReference type="AlphaFoldDB" id="A0A432W0B2"/>
<name>A0A432W0B2_9GAMM</name>
<dbReference type="InterPro" id="IPR023202">
    <property type="entry name" value="YejL_sf"/>
</dbReference>
<dbReference type="OrthoDB" id="5771474at2"/>
<dbReference type="RefSeq" id="WP_126766028.1">
    <property type="nucleotide sequence ID" value="NZ_PIPJ01000002.1"/>
</dbReference>
<accession>A0A432W0B2</accession>
<evidence type="ECO:0000313" key="3">
    <source>
        <dbReference type="Proteomes" id="UP000288395"/>
    </source>
</evidence>
<evidence type="ECO:0000256" key="1">
    <source>
        <dbReference type="HAMAP-Rule" id="MF_00816"/>
    </source>
</evidence>
<dbReference type="Pfam" id="PF07208">
    <property type="entry name" value="DUF1414"/>
    <property type="match status" value="1"/>
</dbReference>
<dbReference type="InterPro" id="IPR009857">
    <property type="entry name" value="UPF0352"/>
</dbReference>
<dbReference type="Proteomes" id="UP000288395">
    <property type="component" value="Unassembled WGS sequence"/>
</dbReference>
<protein>
    <recommendedName>
        <fullName evidence="1">UPF0352 protein CWE08_04565</fullName>
    </recommendedName>
</protein>
<dbReference type="EMBL" id="PIPJ01000002">
    <property type="protein sequence ID" value="RUO22455.1"/>
    <property type="molecule type" value="Genomic_DNA"/>
</dbReference>